<dbReference type="Pfam" id="PF13206">
    <property type="entry name" value="VSG_B"/>
    <property type="match status" value="1"/>
</dbReference>
<dbReference type="InterPro" id="IPR027446">
    <property type="entry name" value="VSG_C_dom_sf"/>
</dbReference>
<feature type="domain" description="Trypanosome variant surface glycoprotein C-terminal" evidence="10">
    <location>
        <begin position="256"/>
        <end position="351"/>
    </location>
</feature>
<name>A0A1J0R845_9TRYP</name>
<reference evidence="12" key="1">
    <citation type="submission" date="2016-08" db="EMBL/GenBank/DDBJ databases">
        <title>VSG repertoire of Trypanosoma brucei EATRO 1125.</title>
        <authorList>
            <person name="Cross G.A."/>
        </authorList>
    </citation>
    <scope>NUCLEOTIDE SEQUENCE</scope>
    <source>
        <strain evidence="12">EATRO 1125</strain>
    </source>
</reference>
<proteinExistence type="predicted"/>
<evidence type="ECO:0000256" key="4">
    <source>
        <dbReference type="ARBA" id="ARBA00022622"/>
    </source>
</evidence>
<comment type="function">
    <text evidence="1">VSG forms a coat on the surface of the parasite. The trypanosome evades the immune response of the host by expressing a series of antigenically distinct VSGs from an estimated 1000 VSG genes.</text>
</comment>
<dbReference type="GO" id="GO:0098552">
    <property type="term" value="C:side of membrane"/>
    <property type="evidence" value="ECO:0007669"/>
    <property type="project" value="UniProtKB-KW"/>
</dbReference>
<keyword evidence="4" id="KW-0336">GPI-anchor</keyword>
<evidence type="ECO:0000259" key="11">
    <source>
        <dbReference type="Pfam" id="PF13206"/>
    </source>
</evidence>
<evidence type="ECO:0000259" key="10">
    <source>
        <dbReference type="Pfam" id="PF10659"/>
    </source>
</evidence>
<comment type="subcellular location">
    <subcellularLocation>
        <location evidence="2">Cell membrane</location>
        <topology evidence="2">Lipid-anchor</topology>
        <topology evidence="2">GPI-anchor</topology>
    </subcellularLocation>
</comment>
<dbReference type="Pfam" id="PF10659">
    <property type="entry name" value="Trypan_glycop_C"/>
    <property type="match status" value="1"/>
</dbReference>
<evidence type="ECO:0000256" key="1">
    <source>
        <dbReference type="ARBA" id="ARBA00002523"/>
    </source>
</evidence>
<evidence type="ECO:0000256" key="7">
    <source>
        <dbReference type="ARBA" id="ARBA00023180"/>
    </source>
</evidence>
<evidence type="ECO:0000256" key="5">
    <source>
        <dbReference type="ARBA" id="ARBA00022729"/>
    </source>
</evidence>
<protein>
    <submittedName>
        <fullName evidence="12">Variant surface glycoprotein 1125.2063</fullName>
    </submittedName>
</protein>
<keyword evidence="7" id="KW-0325">Glycoprotein</keyword>
<keyword evidence="6" id="KW-0472">Membrane</keyword>
<evidence type="ECO:0000313" key="12">
    <source>
        <dbReference type="EMBL" id="APD73952.1"/>
    </source>
</evidence>
<accession>A0A1J0R845</accession>
<dbReference type="GO" id="GO:0005886">
    <property type="term" value="C:plasma membrane"/>
    <property type="evidence" value="ECO:0007669"/>
    <property type="project" value="UniProtKB-SubCell"/>
</dbReference>
<feature type="domain" description="Trypanosome variant surface glycoprotein B-type N-terminal" evidence="11">
    <location>
        <begin position="21"/>
        <end position="213"/>
    </location>
</feature>
<dbReference type="EMBL" id="KX699996">
    <property type="protein sequence ID" value="APD73952.1"/>
    <property type="molecule type" value="Genomic_DNA"/>
</dbReference>
<keyword evidence="3" id="KW-1003">Cell membrane</keyword>
<dbReference type="Gene3D" id="4.10.110.20">
    <property type="entry name" value="Variant surface glycoprotein MITAT 1.2, VSG 221, C-terminal domain"/>
    <property type="match status" value="1"/>
</dbReference>
<keyword evidence="8" id="KW-0449">Lipoprotein</keyword>
<evidence type="ECO:0000256" key="8">
    <source>
        <dbReference type="ARBA" id="ARBA00023288"/>
    </source>
</evidence>
<dbReference type="InterPro" id="IPR019609">
    <property type="entry name" value="Variant_surf_glycoprt_trypan_C"/>
</dbReference>
<evidence type="ECO:0000256" key="2">
    <source>
        <dbReference type="ARBA" id="ARBA00004609"/>
    </source>
</evidence>
<organism evidence="12">
    <name type="scientific">Trypanosoma brucei</name>
    <dbReference type="NCBI Taxonomy" id="5691"/>
    <lineage>
        <taxon>Eukaryota</taxon>
        <taxon>Discoba</taxon>
        <taxon>Euglenozoa</taxon>
        <taxon>Kinetoplastea</taxon>
        <taxon>Metakinetoplastina</taxon>
        <taxon>Trypanosomatida</taxon>
        <taxon>Trypanosomatidae</taxon>
        <taxon>Trypanosoma</taxon>
    </lineage>
</organism>
<dbReference type="InterPro" id="IPR025932">
    <property type="entry name" value="Trypano_VSG_B_N_dom"/>
</dbReference>
<evidence type="ECO:0000256" key="9">
    <source>
        <dbReference type="SAM" id="MobiDB-lite"/>
    </source>
</evidence>
<evidence type="ECO:0000256" key="3">
    <source>
        <dbReference type="ARBA" id="ARBA00022475"/>
    </source>
</evidence>
<dbReference type="SUPFAM" id="SSF118251">
    <property type="entry name" value="Variant surface glycoprotein MITAT 1.2, VSG 221, C-terminal domain"/>
    <property type="match status" value="1"/>
</dbReference>
<sequence>MLELNATLYKLSELKGQFNGEKIKPTAKELLEQALYGSTGELSAANEETFGATATDACNPAAGGKKGRGMSLASDLPCVCESTDQALGCAGRGIGTAAVYSSAVLAKTGYEALVKKCPTVKHGKLTASAILAAVASFGAAVKTQGKATQAENIILGLNNAADCNTGGDTGCVQYKQDSTSGKLTIPWLDKLVEAASTIAKENRRRQKNQQLLKRAIALADTAILSYVRALGGDPPQKQLAATTQVPQAARHSEETCNKHQSRDKCTEPCKWEEDAADKNKKCSLDPKNVAEQQATQEGTGEAKKEEKCAGKGEKECKDGCKWEGTECKDSSILVNKQFSLSMVSAAFAALLF</sequence>
<evidence type="ECO:0000256" key="6">
    <source>
        <dbReference type="ARBA" id="ARBA00023136"/>
    </source>
</evidence>
<feature type="compositionally biased region" description="Basic and acidic residues" evidence="9">
    <location>
        <begin position="300"/>
        <end position="314"/>
    </location>
</feature>
<dbReference type="AlphaFoldDB" id="A0A1J0R845"/>
<keyword evidence="5" id="KW-0732">Signal</keyword>
<feature type="region of interest" description="Disordered" evidence="9">
    <location>
        <begin position="291"/>
        <end position="314"/>
    </location>
</feature>
<dbReference type="VEuPathDB" id="TriTrypDB:Tb427_000630300"/>